<organism evidence="1 2">
    <name type="scientific">Saccharothrix violaceirubra</name>
    <dbReference type="NCBI Taxonomy" id="413306"/>
    <lineage>
        <taxon>Bacteria</taxon>
        <taxon>Bacillati</taxon>
        <taxon>Actinomycetota</taxon>
        <taxon>Actinomycetes</taxon>
        <taxon>Pseudonocardiales</taxon>
        <taxon>Pseudonocardiaceae</taxon>
        <taxon>Saccharothrix</taxon>
    </lineage>
</organism>
<comment type="caution">
    <text evidence="1">The sequence shown here is derived from an EMBL/GenBank/DDBJ whole genome shotgun (WGS) entry which is preliminary data.</text>
</comment>
<dbReference type="EMBL" id="JACHJS010000001">
    <property type="protein sequence ID" value="MBB4963833.1"/>
    <property type="molecule type" value="Genomic_DNA"/>
</dbReference>
<reference evidence="1 2" key="1">
    <citation type="submission" date="2020-08" db="EMBL/GenBank/DDBJ databases">
        <title>Sequencing the genomes of 1000 actinobacteria strains.</title>
        <authorList>
            <person name="Klenk H.-P."/>
        </authorList>
    </citation>
    <scope>NUCLEOTIDE SEQUENCE [LARGE SCALE GENOMIC DNA]</scope>
    <source>
        <strain evidence="1 2">DSM 45084</strain>
    </source>
</reference>
<dbReference type="Proteomes" id="UP000542674">
    <property type="component" value="Unassembled WGS sequence"/>
</dbReference>
<name>A0A7W7SZK5_9PSEU</name>
<accession>A0A7W7SZK5</accession>
<dbReference type="RefSeq" id="WP_184666577.1">
    <property type="nucleotide sequence ID" value="NZ_BAABAI010000034.1"/>
</dbReference>
<proteinExistence type="predicted"/>
<protein>
    <submittedName>
        <fullName evidence="1">Uncharacterized protein</fullName>
    </submittedName>
</protein>
<gene>
    <name evidence="1" type="ORF">F4559_001192</name>
</gene>
<evidence type="ECO:0000313" key="1">
    <source>
        <dbReference type="EMBL" id="MBB4963833.1"/>
    </source>
</evidence>
<dbReference type="Pfam" id="PF25310">
    <property type="entry name" value="VG15"/>
    <property type="match status" value="1"/>
</dbReference>
<dbReference type="AlphaFoldDB" id="A0A7W7SZK5"/>
<sequence length="292" mass="31897">MDELVVEAMAVLDQALSRGRSSPEAWRDAVQAIGDRLLALQVTAASYADPYLNDVLDAQDTDPVADAVVQPAAFADTTDGGGSWLQGLVFAPNSVREPGVEWASRFAFVARSITATGITDVARGSVQAGMQARPATRWYVRMLTGKSCARCAILAGRQYRSSVAFKRHRRCDCRVVPAAESVRDWTVDPDEYFRSLTTEEQDERFGKANAEAIRLGADVAQVVNAESGVYVASAHGREYLATTTGTTRRGLAGQRLDGAARLLPDEIFLQAERLGWDREEILAQLRRNAYLI</sequence>
<evidence type="ECO:0000313" key="2">
    <source>
        <dbReference type="Proteomes" id="UP000542674"/>
    </source>
</evidence>
<keyword evidence="2" id="KW-1185">Reference proteome</keyword>
<dbReference type="InterPro" id="IPR057369">
    <property type="entry name" value="VG15"/>
</dbReference>